<dbReference type="GO" id="GO:0008270">
    <property type="term" value="F:zinc ion binding"/>
    <property type="evidence" value="ECO:0007669"/>
    <property type="project" value="UniProtKB-UniRule"/>
</dbReference>
<dbReference type="SMART" id="SM00235">
    <property type="entry name" value="ZnMc"/>
    <property type="match status" value="1"/>
</dbReference>
<sequence length="1144" mass="129026">MELIELYKNRNLPNEVDLHDRPKGKTHREDNFIREVVKNYKVKHLKRNSHSRKRVKRKIKTPFLERWSFPIRYSIDTVFSDEEKTKIREGLQTWEDATCASFKESNDTTIPALFFISESGCFSYIGPIGIYERINLISLAKRGCVQKAIIEHEIGHALGLIHEQTRPDRDSYISVNWANIKHDSRRQYDIVSLQDHRTYNIEYDYGSVMQYGKEYFRIGKLVDTMNAKHEMYDNVMGQRVGLSFSDIKIFNREYCSGACNGYRNLEWPDCQHGGYRDPNNCDVCKCPDGWTGSICNMITPQAPADVVCGGELNVTTLQEELMTPSYALGYNNATSCTWLLTADKGSHVIASFVGNFGTYCIYDYCITDWVEVRYNDLHHTGPRFCCGTKPNELFVSRGNQMMILFRSNIRWLDPGSTHNPNDGFKLQFSSTPRVGRRPCGTLKLSGLSQSRKQQWRTGMFKLQSMPWNSRPVYKHLVEPVFMFHDSGYWLIGSTIGETQSGMRVFSSALQPQDVTEVWQSFNGTTWVAESSLVTSCSSLCDTIWLSGVSRRGPHSYILGAYTFVANDQNGAPIYKKVTKHLEVTISMSGGNKWSIVSEFETITTSFTTKITNPVEISNTWTVASGSIVFECYFGPGDTCRDVRLTGGIDQKTRQGIYSLYGPLYNGRPVYIHESGIGYLFHVVIDQATRLWYNADTIGVIESGFLENGRLRVQDTAMTADGITGEWEAYSYSVLDWTIQPYMTTTCVMSSCNEYIKLVWTECQHGGYRDPSNCDVCKCPDGWTGATCNIISSPADGVCGGELNVTTQIETLMTPSYNLGYTNATSCTWLLTANKGSQITASFIGDFSINCISNETENLDCASDWVEVRYYDLQHTGPRFCCGVTPNETFVSQGNQMMILLRSNKRLNVSGSSYNRFKLQYFSKKRADSLPCESLKISGLIFSINQRWRTGIFKLQSMPWNSRPVYKHLLEPVFMFYDSGYWLTGSSIGDTTQPGIRVLSSALEPMNVTEVWESFNGKIWITEPDLVSSCSAICDTIWLSGFLHNGPRGYLLGTYSFVNNDSNGAAIYKKVTTHGEVTISMIDGNKWSIVSENETITTPFTTIITNPVELSKTWTVESGKAIVLECYFGSEETCSNVTLMGGTAP</sequence>
<dbReference type="Pfam" id="PF01400">
    <property type="entry name" value="Astacin"/>
    <property type="match status" value="1"/>
</dbReference>
<keyword evidence="11" id="KW-1185">Reference proteome</keyword>
<evidence type="ECO:0000256" key="1">
    <source>
        <dbReference type="ARBA" id="ARBA00022670"/>
    </source>
</evidence>
<dbReference type="SUPFAM" id="SSF55486">
    <property type="entry name" value="Metalloproteases ('zincins'), catalytic domain"/>
    <property type="match status" value="1"/>
</dbReference>
<dbReference type="InterPro" id="IPR000859">
    <property type="entry name" value="CUB_dom"/>
</dbReference>
<name>A0A8J1UIT4_OWEFU</name>
<keyword evidence="1 8" id="KW-0645">Protease</keyword>
<feature type="binding site" evidence="8">
    <location>
        <position position="156"/>
    </location>
    <ligand>
        <name>Zn(2+)</name>
        <dbReference type="ChEBI" id="CHEBI:29105"/>
        <note>catalytic</note>
    </ligand>
</feature>
<dbReference type="EC" id="3.4.24.-" evidence="9"/>
<keyword evidence="4 8" id="KW-0862">Zinc</keyword>
<dbReference type="Pfam" id="PF00431">
    <property type="entry name" value="CUB"/>
    <property type="match status" value="2"/>
</dbReference>
<organism evidence="10 11">
    <name type="scientific">Owenia fusiformis</name>
    <name type="common">Polychaete worm</name>
    <dbReference type="NCBI Taxonomy" id="6347"/>
    <lineage>
        <taxon>Eukaryota</taxon>
        <taxon>Metazoa</taxon>
        <taxon>Spiralia</taxon>
        <taxon>Lophotrochozoa</taxon>
        <taxon>Annelida</taxon>
        <taxon>Polychaeta</taxon>
        <taxon>Sedentaria</taxon>
        <taxon>Canalipalpata</taxon>
        <taxon>Sabellida</taxon>
        <taxon>Oweniida</taxon>
        <taxon>Oweniidae</taxon>
        <taxon>Owenia</taxon>
    </lineage>
</organism>
<dbReference type="AlphaFoldDB" id="A0A8J1UIT4"/>
<dbReference type="SMART" id="SM00042">
    <property type="entry name" value="CUB"/>
    <property type="match status" value="2"/>
</dbReference>
<dbReference type="Gene3D" id="3.40.390.10">
    <property type="entry name" value="Collagenase (Catalytic Domain)"/>
    <property type="match status" value="1"/>
</dbReference>
<dbReference type="CDD" id="cd04280">
    <property type="entry name" value="ZnMc_astacin_like"/>
    <property type="match status" value="1"/>
</dbReference>
<dbReference type="SUPFAM" id="SSF49854">
    <property type="entry name" value="Spermadhesin, CUB domain"/>
    <property type="match status" value="2"/>
</dbReference>
<reference evidence="10" key="1">
    <citation type="submission" date="2022-03" db="EMBL/GenBank/DDBJ databases">
        <authorList>
            <person name="Martin C."/>
        </authorList>
    </citation>
    <scope>NUCLEOTIDE SEQUENCE</scope>
</reference>
<keyword evidence="3 8" id="KW-0378">Hydrolase</keyword>
<keyword evidence="5 8" id="KW-0482">Metalloprotease</keyword>
<evidence type="ECO:0000256" key="6">
    <source>
        <dbReference type="ARBA" id="ARBA00023157"/>
    </source>
</evidence>
<dbReference type="InterPro" id="IPR034035">
    <property type="entry name" value="Astacin-like_dom"/>
</dbReference>
<evidence type="ECO:0000256" key="5">
    <source>
        <dbReference type="ARBA" id="ARBA00023049"/>
    </source>
</evidence>
<evidence type="ECO:0000256" key="7">
    <source>
        <dbReference type="PROSITE-ProRule" id="PRU00059"/>
    </source>
</evidence>
<dbReference type="CDD" id="cd00041">
    <property type="entry name" value="CUB"/>
    <property type="match status" value="2"/>
</dbReference>
<dbReference type="InterPro" id="IPR035914">
    <property type="entry name" value="Sperma_CUB_dom_sf"/>
</dbReference>
<feature type="non-terminal residue" evidence="10">
    <location>
        <position position="1144"/>
    </location>
</feature>
<dbReference type="InterPro" id="IPR006026">
    <property type="entry name" value="Peptidase_Metallo"/>
</dbReference>
<dbReference type="PROSITE" id="PS51864">
    <property type="entry name" value="ASTACIN"/>
    <property type="match status" value="1"/>
</dbReference>
<keyword evidence="6" id="KW-1015">Disulfide bond</keyword>
<feature type="binding site" evidence="8">
    <location>
        <position position="162"/>
    </location>
    <ligand>
        <name>Zn(2+)</name>
        <dbReference type="ChEBI" id="CHEBI:29105"/>
        <note>catalytic</note>
    </ligand>
</feature>
<protein>
    <recommendedName>
        <fullName evidence="9">Metalloendopeptidase</fullName>
        <ecNumber evidence="9">3.4.24.-</ecNumber>
    </recommendedName>
</protein>
<evidence type="ECO:0000256" key="3">
    <source>
        <dbReference type="ARBA" id="ARBA00022801"/>
    </source>
</evidence>
<dbReference type="EMBL" id="CAIIXF020000007">
    <property type="protein sequence ID" value="CAH1789168.1"/>
    <property type="molecule type" value="Genomic_DNA"/>
</dbReference>
<evidence type="ECO:0000313" key="10">
    <source>
        <dbReference type="EMBL" id="CAH1789168.1"/>
    </source>
</evidence>
<dbReference type="PANTHER" id="PTHR10127">
    <property type="entry name" value="DISCOIDIN, CUB, EGF, LAMININ , AND ZINC METALLOPROTEASE DOMAIN CONTAINING"/>
    <property type="match status" value="1"/>
</dbReference>
<dbReference type="PANTHER" id="PTHR10127:SF780">
    <property type="entry name" value="METALLOENDOPEPTIDASE"/>
    <property type="match status" value="1"/>
</dbReference>
<comment type="caution">
    <text evidence="7">Lacks conserved residue(s) required for the propagation of feature annotation.</text>
</comment>
<evidence type="ECO:0000256" key="4">
    <source>
        <dbReference type="ARBA" id="ARBA00022833"/>
    </source>
</evidence>
<dbReference type="GO" id="GO:0004222">
    <property type="term" value="F:metalloendopeptidase activity"/>
    <property type="evidence" value="ECO:0007669"/>
    <property type="project" value="UniProtKB-UniRule"/>
</dbReference>
<dbReference type="InterPro" id="IPR024079">
    <property type="entry name" value="MetalloPept_cat_dom_sf"/>
</dbReference>
<comment type="cofactor">
    <cofactor evidence="8 9">
        <name>Zn(2+)</name>
        <dbReference type="ChEBI" id="CHEBI:29105"/>
    </cofactor>
    <text evidence="8 9">Binds 1 zinc ion per subunit.</text>
</comment>
<dbReference type="Gene3D" id="2.60.120.290">
    <property type="entry name" value="Spermadhesin, CUB domain"/>
    <property type="match status" value="2"/>
</dbReference>
<evidence type="ECO:0000256" key="2">
    <source>
        <dbReference type="ARBA" id="ARBA00022723"/>
    </source>
</evidence>
<dbReference type="PROSITE" id="PS01180">
    <property type="entry name" value="CUB"/>
    <property type="match status" value="2"/>
</dbReference>
<feature type="binding site" evidence="8">
    <location>
        <position position="152"/>
    </location>
    <ligand>
        <name>Zn(2+)</name>
        <dbReference type="ChEBI" id="CHEBI:29105"/>
        <note>catalytic</note>
    </ligand>
</feature>
<proteinExistence type="predicted"/>
<keyword evidence="2 8" id="KW-0479">Metal-binding</keyword>
<dbReference type="PRINTS" id="PR00480">
    <property type="entry name" value="ASTACIN"/>
</dbReference>
<gene>
    <name evidence="10" type="ORF">OFUS_LOCUS14574</name>
</gene>
<feature type="active site" evidence="8">
    <location>
        <position position="153"/>
    </location>
</feature>
<dbReference type="GO" id="GO:0006508">
    <property type="term" value="P:proteolysis"/>
    <property type="evidence" value="ECO:0007669"/>
    <property type="project" value="UniProtKB-KW"/>
</dbReference>
<evidence type="ECO:0000256" key="8">
    <source>
        <dbReference type="PROSITE-ProRule" id="PRU01211"/>
    </source>
</evidence>
<evidence type="ECO:0000256" key="9">
    <source>
        <dbReference type="RuleBase" id="RU361183"/>
    </source>
</evidence>
<dbReference type="Proteomes" id="UP000749559">
    <property type="component" value="Unassembled WGS sequence"/>
</dbReference>
<comment type="caution">
    <text evidence="10">The sequence shown here is derived from an EMBL/GenBank/DDBJ whole genome shotgun (WGS) entry which is preliminary data.</text>
</comment>
<dbReference type="InterPro" id="IPR001506">
    <property type="entry name" value="Peptidase_M12A"/>
</dbReference>
<accession>A0A8J1UIT4</accession>
<evidence type="ECO:0000313" key="11">
    <source>
        <dbReference type="Proteomes" id="UP000749559"/>
    </source>
</evidence>
<dbReference type="OrthoDB" id="291007at2759"/>